<name>A0A9J6H681_HAELO</name>
<dbReference type="PANTHER" id="PTHR47055">
    <property type="entry name" value="DDE_TNP_1_7 DOMAIN-CONTAINING PROTEIN"/>
    <property type="match status" value="1"/>
</dbReference>
<dbReference type="OMA" id="KWEIASA"/>
<dbReference type="OrthoDB" id="6514097at2759"/>
<dbReference type="EMBL" id="JABSTR010000011">
    <property type="protein sequence ID" value="KAH9382529.1"/>
    <property type="molecule type" value="Genomic_DNA"/>
</dbReference>
<dbReference type="PANTHER" id="PTHR47055:SF3">
    <property type="entry name" value="PHORBOL-ESTER_DAG-TYPE DOMAIN-CONTAINING PROTEIN"/>
    <property type="match status" value="1"/>
</dbReference>
<accession>A0A9J6H681</accession>
<dbReference type="Pfam" id="PF13843">
    <property type="entry name" value="DDE_Tnp_1_7"/>
    <property type="match status" value="1"/>
</dbReference>
<dbReference type="AlphaFoldDB" id="A0A9J6H681"/>
<proteinExistence type="predicted"/>
<sequence length="283" mass="32641">MSRTRFLDIKRFLHFADNNAIVGTTDRMYKLRPLMDLLNKRFQQHGVFHRNLSIDESMVKYFGHHPCKQFIQGKPIRFGYNNSMHCSSDGYCYAFDTYCGKSSISENLPLGSRAVLSFCEKISTPSDHILYFDNFFNRIDLLATLRMKSFRATGTIRENRFKNAPLPAKKEMEKRDRGYFASCFDTQNEVLLVKWRDSSVVTMATNYDSVDPIGAVSRWSSSKKEKVKVAQPSVFGTYNNGMGGMDLLDQTANNYRMGIRSKKWWVLFTQMLNISVEDSPNVV</sequence>
<gene>
    <name evidence="2" type="ORF">HPB48_013130</name>
</gene>
<reference evidence="2 3" key="1">
    <citation type="journal article" date="2020" name="Cell">
        <title>Large-Scale Comparative Analyses of Tick Genomes Elucidate Their Genetic Diversity and Vector Capacities.</title>
        <authorList>
            <consortium name="Tick Genome and Microbiome Consortium (TIGMIC)"/>
            <person name="Jia N."/>
            <person name="Wang J."/>
            <person name="Shi W."/>
            <person name="Du L."/>
            <person name="Sun Y."/>
            <person name="Zhan W."/>
            <person name="Jiang J.F."/>
            <person name="Wang Q."/>
            <person name="Zhang B."/>
            <person name="Ji P."/>
            <person name="Bell-Sakyi L."/>
            <person name="Cui X.M."/>
            <person name="Yuan T.T."/>
            <person name="Jiang B.G."/>
            <person name="Yang W.F."/>
            <person name="Lam T.T."/>
            <person name="Chang Q.C."/>
            <person name="Ding S.J."/>
            <person name="Wang X.J."/>
            <person name="Zhu J.G."/>
            <person name="Ruan X.D."/>
            <person name="Zhao L."/>
            <person name="Wei J.T."/>
            <person name="Ye R.Z."/>
            <person name="Que T.C."/>
            <person name="Du C.H."/>
            <person name="Zhou Y.H."/>
            <person name="Cheng J.X."/>
            <person name="Dai P.F."/>
            <person name="Guo W.B."/>
            <person name="Han X.H."/>
            <person name="Huang E.J."/>
            <person name="Li L.F."/>
            <person name="Wei W."/>
            <person name="Gao Y.C."/>
            <person name="Liu J.Z."/>
            <person name="Shao H.Z."/>
            <person name="Wang X."/>
            <person name="Wang C.C."/>
            <person name="Yang T.C."/>
            <person name="Huo Q.B."/>
            <person name="Li W."/>
            <person name="Chen H.Y."/>
            <person name="Chen S.E."/>
            <person name="Zhou L.G."/>
            <person name="Ni X.B."/>
            <person name="Tian J.H."/>
            <person name="Sheng Y."/>
            <person name="Liu T."/>
            <person name="Pan Y.S."/>
            <person name="Xia L.Y."/>
            <person name="Li J."/>
            <person name="Zhao F."/>
            <person name="Cao W.C."/>
        </authorList>
    </citation>
    <scope>NUCLEOTIDE SEQUENCE [LARGE SCALE GENOMIC DNA]</scope>
    <source>
        <strain evidence="2">HaeL-2018</strain>
    </source>
</reference>
<comment type="caution">
    <text evidence="2">The sequence shown here is derived from an EMBL/GenBank/DDBJ whole genome shotgun (WGS) entry which is preliminary data.</text>
</comment>
<feature type="domain" description="PiggyBac transposable element-derived protein" evidence="1">
    <location>
        <begin position="1"/>
        <end position="276"/>
    </location>
</feature>
<keyword evidence="3" id="KW-1185">Reference proteome</keyword>
<dbReference type="VEuPathDB" id="VectorBase:HLOH_044643"/>
<dbReference type="Proteomes" id="UP000821853">
    <property type="component" value="Chromosome 9"/>
</dbReference>
<dbReference type="GO" id="GO:0043565">
    <property type="term" value="F:sequence-specific DNA binding"/>
    <property type="evidence" value="ECO:0007669"/>
    <property type="project" value="TreeGrafter"/>
</dbReference>
<evidence type="ECO:0000313" key="2">
    <source>
        <dbReference type="EMBL" id="KAH9382529.1"/>
    </source>
</evidence>
<evidence type="ECO:0000313" key="3">
    <source>
        <dbReference type="Proteomes" id="UP000821853"/>
    </source>
</evidence>
<protein>
    <recommendedName>
        <fullName evidence="1">PiggyBac transposable element-derived protein domain-containing protein</fullName>
    </recommendedName>
</protein>
<dbReference type="InterPro" id="IPR029526">
    <property type="entry name" value="PGBD"/>
</dbReference>
<dbReference type="InterPro" id="IPR052638">
    <property type="entry name" value="PiggyBac_TE-derived"/>
</dbReference>
<evidence type="ECO:0000259" key="1">
    <source>
        <dbReference type="Pfam" id="PF13843"/>
    </source>
</evidence>
<organism evidence="2 3">
    <name type="scientific">Haemaphysalis longicornis</name>
    <name type="common">Bush tick</name>
    <dbReference type="NCBI Taxonomy" id="44386"/>
    <lineage>
        <taxon>Eukaryota</taxon>
        <taxon>Metazoa</taxon>
        <taxon>Ecdysozoa</taxon>
        <taxon>Arthropoda</taxon>
        <taxon>Chelicerata</taxon>
        <taxon>Arachnida</taxon>
        <taxon>Acari</taxon>
        <taxon>Parasitiformes</taxon>
        <taxon>Ixodida</taxon>
        <taxon>Ixodoidea</taxon>
        <taxon>Ixodidae</taxon>
        <taxon>Haemaphysalinae</taxon>
        <taxon>Haemaphysalis</taxon>
    </lineage>
</organism>